<dbReference type="EMBL" id="JAGINU010000001">
    <property type="protein sequence ID" value="MBP2369265.1"/>
    <property type="molecule type" value="Genomic_DNA"/>
</dbReference>
<organism evidence="9 10">
    <name type="scientific">Pseudonocardia parietis</name>
    <dbReference type="NCBI Taxonomy" id="570936"/>
    <lineage>
        <taxon>Bacteria</taxon>
        <taxon>Bacillati</taxon>
        <taxon>Actinomycetota</taxon>
        <taxon>Actinomycetes</taxon>
        <taxon>Pseudonocardiales</taxon>
        <taxon>Pseudonocardiaceae</taxon>
        <taxon>Pseudonocardia</taxon>
    </lineage>
</organism>
<dbReference type="Pfam" id="PF02687">
    <property type="entry name" value="FtsX"/>
    <property type="match status" value="2"/>
</dbReference>
<gene>
    <name evidence="9" type="ORF">JOF36_004961</name>
</gene>
<sequence length="796" mass="78263">MIARANLRTRWRELLATVLAVALGVGLIGAVLLAASAARPPVQGRFAATSALVVPPAVAESRSARTDRRIPWSPAEADATIARLRTGPGVRAVLADRSFPAVPMPGGRPAGDPEDREGGHGIASLALGGHGLVAGRTPRTPGEAVVGSALGVEPGMTLPVLFADTVRDVRVTGVTDADGVYVTDAEAARYAPGVRTIGVLGAVPPAPPGATVLTGDDRGAVEPLQNSRVRHRGTQLLAALGLLTGVTTVVVVSAVLSTAVAGRRRELGLLRAVGATPGQVRRTVLGESVLTGIIGAVLGTALAAGSAPLLYRALVAVEAAQPVSVPPASGPLLVAAAAGMLLALGGGLTASRTAARATPLDAVEDRGGVPMLTRPRLAAGLIALVAGGGLAVATAAAGGDGRMGLALTTGAVLVAAAALLAPAVIGPLARAGTAAGTDRPTARLESPVRPGLRRRWFPAGVTATLVRAELAAAPARAAAVAAPAVVAVGFAVLVGGLVDTMAAAYPAQRTALLAGSVTVEQDGAPGLPDTTARALAVPGARTPLPTVLVVPGPGGPVAADAVGTDDTALVRPGETVLSEPVAADLGVAAGDTLPARFADGTVVDLQITRVLPPDERRGDIALARSHVRTHDPAAVTDTAFLPTGAEPDPLPPGTVARDAQSYALADYAVDARLTDALAALLVAVSAGYGGLAVANGIVAAARARRSDLAVLAAAGATRAHTIGIAVAEAAASTAAGTALGFLVTVAPLAAVASGLSTATGQPVNPVLDPGVPVLAAAICLVAAAVAAAVTTARVTR</sequence>
<comment type="subcellular location">
    <subcellularLocation>
        <location evidence="1">Cell membrane</location>
        <topology evidence="1">Multi-pass membrane protein</topology>
    </subcellularLocation>
</comment>
<dbReference type="RefSeq" id="WP_210031170.1">
    <property type="nucleotide sequence ID" value="NZ_JAGINU010000001.1"/>
</dbReference>
<name>A0ABS4VZB2_9PSEU</name>
<comment type="caution">
    <text evidence="9">The sequence shown here is derived from an EMBL/GenBank/DDBJ whole genome shotgun (WGS) entry which is preliminary data.</text>
</comment>
<evidence type="ECO:0000259" key="8">
    <source>
        <dbReference type="Pfam" id="PF02687"/>
    </source>
</evidence>
<feature type="transmembrane region" description="Helical" evidence="7">
    <location>
        <begin position="289"/>
        <end position="311"/>
    </location>
</feature>
<keyword evidence="5 7" id="KW-0472">Membrane</keyword>
<feature type="transmembrane region" description="Helical" evidence="7">
    <location>
        <begin position="477"/>
        <end position="498"/>
    </location>
</feature>
<proteinExistence type="inferred from homology"/>
<evidence type="ECO:0000313" key="9">
    <source>
        <dbReference type="EMBL" id="MBP2369265.1"/>
    </source>
</evidence>
<dbReference type="InterPro" id="IPR003838">
    <property type="entry name" value="ABC3_permease_C"/>
</dbReference>
<evidence type="ECO:0000256" key="5">
    <source>
        <dbReference type="ARBA" id="ARBA00023136"/>
    </source>
</evidence>
<keyword evidence="3 7" id="KW-0812">Transmembrane</keyword>
<keyword evidence="10" id="KW-1185">Reference proteome</keyword>
<dbReference type="InterPro" id="IPR050250">
    <property type="entry name" value="Macrolide_Exporter_MacB"/>
</dbReference>
<feature type="transmembrane region" description="Helical" evidence="7">
    <location>
        <begin position="676"/>
        <end position="701"/>
    </location>
</feature>
<feature type="transmembrane region" description="Helical" evidence="7">
    <location>
        <begin position="770"/>
        <end position="792"/>
    </location>
</feature>
<feature type="transmembrane region" description="Helical" evidence="7">
    <location>
        <begin position="722"/>
        <end position="750"/>
    </location>
</feature>
<evidence type="ECO:0000256" key="3">
    <source>
        <dbReference type="ARBA" id="ARBA00022692"/>
    </source>
</evidence>
<evidence type="ECO:0000256" key="2">
    <source>
        <dbReference type="ARBA" id="ARBA00022475"/>
    </source>
</evidence>
<feature type="transmembrane region" description="Helical" evidence="7">
    <location>
        <begin position="377"/>
        <end position="397"/>
    </location>
</feature>
<dbReference type="Proteomes" id="UP001519295">
    <property type="component" value="Unassembled WGS sequence"/>
</dbReference>
<evidence type="ECO:0000256" key="6">
    <source>
        <dbReference type="ARBA" id="ARBA00038076"/>
    </source>
</evidence>
<evidence type="ECO:0000256" key="4">
    <source>
        <dbReference type="ARBA" id="ARBA00022989"/>
    </source>
</evidence>
<keyword evidence="4 7" id="KW-1133">Transmembrane helix</keyword>
<dbReference type="PANTHER" id="PTHR30572:SF4">
    <property type="entry name" value="ABC TRANSPORTER PERMEASE YTRF"/>
    <property type="match status" value="1"/>
</dbReference>
<dbReference type="PANTHER" id="PTHR30572">
    <property type="entry name" value="MEMBRANE COMPONENT OF TRANSPORTER-RELATED"/>
    <property type="match status" value="1"/>
</dbReference>
<feature type="domain" description="ABC3 transporter permease C-terminal" evidence="8">
    <location>
        <begin position="682"/>
        <end position="795"/>
    </location>
</feature>
<accession>A0ABS4VZB2</accession>
<comment type="similarity">
    <text evidence="6">Belongs to the ABC-4 integral membrane protein family.</text>
</comment>
<feature type="transmembrane region" description="Helical" evidence="7">
    <location>
        <begin position="403"/>
        <end position="425"/>
    </location>
</feature>
<feature type="transmembrane region" description="Helical" evidence="7">
    <location>
        <begin position="236"/>
        <end position="261"/>
    </location>
</feature>
<evidence type="ECO:0000256" key="1">
    <source>
        <dbReference type="ARBA" id="ARBA00004651"/>
    </source>
</evidence>
<evidence type="ECO:0000313" key="10">
    <source>
        <dbReference type="Proteomes" id="UP001519295"/>
    </source>
</evidence>
<keyword evidence="2" id="KW-1003">Cell membrane</keyword>
<evidence type="ECO:0000256" key="7">
    <source>
        <dbReference type="SAM" id="Phobius"/>
    </source>
</evidence>
<feature type="domain" description="ABC3 transporter permease C-terminal" evidence="8">
    <location>
        <begin position="240"/>
        <end position="359"/>
    </location>
</feature>
<reference evidence="9 10" key="1">
    <citation type="submission" date="2021-03" db="EMBL/GenBank/DDBJ databases">
        <title>Sequencing the genomes of 1000 actinobacteria strains.</title>
        <authorList>
            <person name="Klenk H.-P."/>
        </authorList>
    </citation>
    <scope>NUCLEOTIDE SEQUENCE [LARGE SCALE GENOMIC DNA]</scope>
    <source>
        <strain evidence="9 10">DSM 45256</strain>
    </source>
</reference>
<protein>
    <submittedName>
        <fullName evidence="9">ABC transport system permease protein</fullName>
    </submittedName>
</protein>
<feature type="transmembrane region" description="Helical" evidence="7">
    <location>
        <begin position="331"/>
        <end position="350"/>
    </location>
</feature>